<dbReference type="VEuPathDB" id="VectorBase:AFAF021716"/>
<dbReference type="PANTHER" id="PTHR11736">
    <property type="entry name" value="MELANOMA-ASSOCIATED ANTIGEN MAGE ANTIGEN"/>
    <property type="match status" value="1"/>
</dbReference>
<dbReference type="PANTHER" id="PTHR11736:SF14">
    <property type="entry name" value="NSE3 HOMOLOG, SMC5-SMC6 COMPLEX COMPONENT"/>
    <property type="match status" value="1"/>
</dbReference>
<sequence length="238" mass="27493">MPRPSQSQTQQSNESVSAASLDEAHLITNMVKTILNLSMNKSVIKRTDISSIALKGDSRFYNRIMPEVLEILREVYGYELVDVDSKGQKTMILCSTIDTGSLLELNDSYRRRYTLLYLILGYIYMKNGTIPESLLWEFLQTIGIHEQQDHAYFGEPKKLFESFIKQAYVVRFKQSMEGMNEESIFISWGVRAKHEVSKKELLEAMCKLMNRKPTDFKTQYIETQALSNTSTDEVEELE</sequence>
<dbReference type="InterPro" id="IPR041898">
    <property type="entry name" value="MAGE_WH1"/>
</dbReference>
<dbReference type="EnsemblMetazoa" id="AFAF021716-RA">
    <property type="protein sequence ID" value="AFAF021716-PA"/>
    <property type="gene ID" value="AFAF021716"/>
</dbReference>
<dbReference type="Gene3D" id="1.10.10.1210">
    <property type="entry name" value="MAGE homology domain, winged helix WH2 motif"/>
    <property type="match status" value="1"/>
</dbReference>
<evidence type="ECO:0000313" key="2">
    <source>
        <dbReference type="EnsemblMetazoa" id="AFAF021716-PA"/>
    </source>
</evidence>
<dbReference type="EMBL" id="AXCN02000858">
    <property type="status" value="NOT_ANNOTATED_CDS"/>
    <property type="molecule type" value="Genomic_DNA"/>
</dbReference>
<keyword evidence="3" id="KW-1185">Reference proteome</keyword>
<evidence type="ECO:0000313" key="3">
    <source>
        <dbReference type="Proteomes" id="UP000075886"/>
    </source>
</evidence>
<organism evidence="2 3">
    <name type="scientific">Anopheles farauti</name>
    <dbReference type="NCBI Taxonomy" id="69004"/>
    <lineage>
        <taxon>Eukaryota</taxon>
        <taxon>Metazoa</taxon>
        <taxon>Ecdysozoa</taxon>
        <taxon>Arthropoda</taxon>
        <taxon>Hexapoda</taxon>
        <taxon>Insecta</taxon>
        <taxon>Pterygota</taxon>
        <taxon>Neoptera</taxon>
        <taxon>Endopterygota</taxon>
        <taxon>Diptera</taxon>
        <taxon>Nematocera</taxon>
        <taxon>Culicoidea</taxon>
        <taxon>Culicidae</taxon>
        <taxon>Anophelinae</taxon>
        <taxon>Anopheles</taxon>
    </lineage>
</organism>
<accession>A0A1Y9HAC7</accession>
<dbReference type="AlphaFoldDB" id="A0A1Y9HAC7"/>
<dbReference type="STRING" id="69004.A0A1Y9HAC7"/>
<dbReference type="GO" id="GO:0005634">
    <property type="term" value="C:nucleus"/>
    <property type="evidence" value="ECO:0007669"/>
    <property type="project" value="TreeGrafter"/>
</dbReference>
<proteinExistence type="predicted"/>
<protein>
    <recommendedName>
        <fullName evidence="1">MAGE domain-containing protein</fullName>
    </recommendedName>
</protein>
<dbReference type="Pfam" id="PF01454">
    <property type="entry name" value="MAGE"/>
    <property type="match status" value="1"/>
</dbReference>
<dbReference type="Proteomes" id="UP000075886">
    <property type="component" value="Unassembled WGS sequence"/>
</dbReference>
<reference evidence="3" key="1">
    <citation type="submission" date="2014-01" db="EMBL/GenBank/DDBJ databases">
        <title>The Genome Sequence of Anopheles farauti FAR1 (V2).</title>
        <authorList>
            <consortium name="The Broad Institute Genomics Platform"/>
            <person name="Neafsey D.E."/>
            <person name="Besansky N."/>
            <person name="Howell P."/>
            <person name="Walton C."/>
            <person name="Young S.K."/>
            <person name="Zeng Q."/>
            <person name="Gargeya S."/>
            <person name="Fitzgerald M."/>
            <person name="Haas B."/>
            <person name="Abouelleil A."/>
            <person name="Allen A.W."/>
            <person name="Alvarado L."/>
            <person name="Arachchi H.M."/>
            <person name="Berlin A.M."/>
            <person name="Chapman S.B."/>
            <person name="Gainer-Dewar J."/>
            <person name="Goldberg J."/>
            <person name="Griggs A."/>
            <person name="Gujja S."/>
            <person name="Hansen M."/>
            <person name="Howarth C."/>
            <person name="Imamovic A."/>
            <person name="Ireland A."/>
            <person name="Larimer J."/>
            <person name="McCowan C."/>
            <person name="Murphy C."/>
            <person name="Pearson M."/>
            <person name="Poon T.W."/>
            <person name="Priest M."/>
            <person name="Roberts A."/>
            <person name="Saif S."/>
            <person name="Shea T."/>
            <person name="Sisk P."/>
            <person name="Sykes S."/>
            <person name="Wortman J."/>
            <person name="Nusbaum C."/>
            <person name="Birren B."/>
        </authorList>
    </citation>
    <scope>NUCLEOTIDE SEQUENCE [LARGE SCALE GENOMIC DNA]</scope>
    <source>
        <strain evidence="3">FAR1</strain>
    </source>
</reference>
<feature type="domain" description="MAGE" evidence="1">
    <location>
        <begin position="23"/>
        <end position="223"/>
    </location>
</feature>
<dbReference type="InterPro" id="IPR041899">
    <property type="entry name" value="MAGE_WH2"/>
</dbReference>
<dbReference type="InterPro" id="IPR002190">
    <property type="entry name" value="MHD_dom"/>
</dbReference>
<dbReference type="SMART" id="SM01373">
    <property type="entry name" value="MAGE"/>
    <property type="match status" value="1"/>
</dbReference>
<dbReference type="FunFam" id="1.10.10.1210:FF:000001">
    <property type="entry name" value="melanoma-associated antigen D1"/>
    <property type="match status" value="1"/>
</dbReference>
<reference evidence="2" key="2">
    <citation type="submission" date="2020-05" db="UniProtKB">
        <authorList>
            <consortium name="EnsemblMetazoa"/>
        </authorList>
    </citation>
    <scope>IDENTIFICATION</scope>
    <source>
        <strain evidence="2">FAR1</strain>
    </source>
</reference>
<dbReference type="InterPro" id="IPR037445">
    <property type="entry name" value="MAGE"/>
</dbReference>
<evidence type="ECO:0000259" key="1">
    <source>
        <dbReference type="PROSITE" id="PS50838"/>
    </source>
</evidence>
<dbReference type="Gene3D" id="1.10.10.1200">
    <property type="entry name" value="MAGE homology domain, winged helix WH1 motif"/>
    <property type="match status" value="1"/>
</dbReference>
<dbReference type="PROSITE" id="PS50838">
    <property type="entry name" value="MAGE"/>
    <property type="match status" value="1"/>
</dbReference>
<name>A0A1Y9HAC7_9DIPT</name>